<name>A0A6J6DZK8_9ZZZZ</name>
<dbReference type="InterPro" id="IPR005835">
    <property type="entry name" value="NTP_transferase_dom"/>
</dbReference>
<dbReference type="InterPro" id="IPR049577">
    <property type="entry name" value="GMPP_N"/>
</dbReference>
<sequence>MTTSVQPIPQFYAVIPAGGIGSRLWPLSRAEAPKFLHDLTGSGRSLLRDTWDRLVPLTGPDRIMVVTGRAHRAAVEEQLPDLSDMNIVLESEPRDSSAAIGLAAAILEKREPGVVIGSFAADHVIRGARFFNMAVTEAVAAAQAGYIATIGIRPDEPATGFGYIHAHKELPVNGAPSALEVDSFVEKPDFATAEKYIASGDYLWNAGMFIMKASVMLEELGRTKPALLAGILELAEVWDDKEKRGPVVDRVWPKLEKIAIDYSIAEPAADAGRLVTIPAEFDWDDVGDFASIAKLHSTGHKNDLAILGEGARVLSDASSGIVVTETGRTIALIGVRDIVVVDTGDALLVTTTANAQKVKAVVDALRIAGRDDVL</sequence>
<dbReference type="Pfam" id="PF00483">
    <property type="entry name" value="NTP_transferase"/>
    <property type="match status" value="1"/>
</dbReference>
<dbReference type="Gene3D" id="3.90.550.10">
    <property type="entry name" value="Spore Coat Polysaccharide Biosynthesis Protein SpsA, Chain A"/>
    <property type="match status" value="1"/>
</dbReference>
<dbReference type="GO" id="GO:0004475">
    <property type="term" value="F:mannose-1-phosphate guanylyltransferase (GTP) activity"/>
    <property type="evidence" value="ECO:0007669"/>
    <property type="project" value="InterPro"/>
</dbReference>
<dbReference type="PANTHER" id="PTHR46390:SF1">
    <property type="entry name" value="MANNOSE-1-PHOSPHATE GUANYLYLTRANSFERASE"/>
    <property type="match status" value="1"/>
</dbReference>
<dbReference type="InterPro" id="IPR054566">
    <property type="entry name" value="ManC/GMP-like_b-helix"/>
</dbReference>
<reference evidence="3" key="1">
    <citation type="submission" date="2020-05" db="EMBL/GenBank/DDBJ databases">
        <authorList>
            <person name="Chiriac C."/>
            <person name="Salcher M."/>
            <person name="Ghai R."/>
            <person name="Kavagutti S V."/>
        </authorList>
    </citation>
    <scope>NUCLEOTIDE SEQUENCE</scope>
</reference>
<evidence type="ECO:0000259" key="2">
    <source>
        <dbReference type="Pfam" id="PF22640"/>
    </source>
</evidence>
<dbReference type="SUPFAM" id="SSF159283">
    <property type="entry name" value="Guanosine diphospho-D-mannose pyrophosphorylase/mannose-6-phosphate isomerase linker domain"/>
    <property type="match status" value="1"/>
</dbReference>
<organism evidence="3">
    <name type="scientific">freshwater metagenome</name>
    <dbReference type="NCBI Taxonomy" id="449393"/>
    <lineage>
        <taxon>unclassified sequences</taxon>
        <taxon>metagenomes</taxon>
        <taxon>ecological metagenomes</taxon>
    </lineage>
</organism>
<evidence type="ECO:0000313" key="3">
    <source>
        <dbReference type="EMBL" id="CAB4569532.1"/>
    </source>
</evidence>
<dbReference type="EMBL" id="CAEZTD010000112">
    <property type="protein sequence ID" value="CAB4569532.1"/>
    <property type="molecule type" value="Genomic_DNA"/>
</dbReference>
<dbReference type="SUPFAM" id="SSF53448">
    <property type="entry name" value="Nucleotide-diphospho-sugar transferases"/>
    <property type="match status" value="1"/>
</dbReference>
<proteinExistence type="predicted"/>
<feature type="domain" description="MannoseP isomerase/GMP-like beta-helix" evidence="2">
    <location>
        <begin position="318"/>
        <end position="365"/>
    </location>
</feature>
<dbReference type="InterPro" id="IPR029044">
    <property type="entry name" value="Nucleotide-diphossugar_trans"/>
</dbReference>
<dbReference type="PANTHER" id="PTHR46390">
    <property type="entry name" value="MANNOSE-1-PHOSPHATE GUANYLYLTRANSFERASE"/>
    <property type="match status" value="1"/>
</dbReference>
<protein>
    <submittedName>
        <fullName evidence="3">Unannotated protein</fullName>
    </submittedName>
</protein>
<feature type="domain" description="Nucleotidyl transferase" evidence="1">
    <location>
        <begin position="13"/>
        <end position="297"/>
    </location>
</feature>
<dbReference type="AlphaFoldDB" id="A0A6J6DZK8"/>
<accession>A0A6J6DZK8</accession>
<dbReference type="GO" id="GO:0009298">
    <property type="term" value="P:GDP-mannose biosynthetic process"/>
    <property type="evidence" value="ECO:0007669"/>
    <property type="project" value="TreeGrafter"/>
</dbReference>
<evidence type="ECO:0000259" key="1">
    <source>
        <dbReference type="Pfam" id="PF00483"/>
    </source>
</evidence>
<dbReference type="Pfam" id="PF22640">
    <property type="entry name" value="ManC_GMP_beta-helix"/>
    <property type="match status" value="1"/>
</dbReference>
<dbReference type="InterPro" id="IPR051161">
    <property type="entry name" value="Mannose-6P_isomerase_type2"/>
</dbReference>
<gene>
    <name evidence="3" type="ORF">UFOPK1591_01219</name>
</gene>
<dbReference type="CDD" id="cd02509">
    <property type="entry name" value="GDP-M1P_Guanylyltransferase"/>
    <property type="match status" value="1"/>
</dbReference>